<accession>A0A494XB50</accession>
<gene>
    <name evidence="2" type="ORF">D7S86_22755</name>
</gene>
<proteinExistence type="predicted"/>
<feature type="region of interest" description="Disordered" evidence="1">
    <location>
        <begin position="28"/>
        <end position="75"/>
    </location>
</feature>
<sequence>MRDKIACYLAGQTYRELRIFGNRLAATGAARADQGTAKSDQGLGITDPMQPCADIHSDDDRPHESLGDDVPPTQYMPRLTIASNIYRPMSP</sequence>
<keyword evidence="3" id="KW-1185">Reference proteome</keyword>
<dbReference type="AlphaFoldDB" id="A0A494XB50"/>
<comment type="caution">
    <text evidence="2">The sequence shown here is derived from an EMBL/GenBank/DDBJ whole genome shotgun (WGS) entry which is preliminary data.</text>
</comment>
<evidence type="ECO:0000256" key="1">
    <source>
        <dbReference type="SAM" id="MobiDB-lite"/>
    </source>
</evidence>
<name>A0A494XB50_9BURK</name>
<dbReference type="Proteomes" id="UP000270342">
    <property type="component" value="Unassembled WGS sequence"/>
</dbReference>
<reference evidence="2 3" key="1">
    <citation type="submission" date="2018-10" db="EMBL/GenBank/DDBJ databases">
        <title>Robbsia sp. DHC34, isolated from soil.</title>
        <authorList>
            <person name="Gao Z.-H."/>
            <person name="Qiu L.-H."/>
        </authorList>
    </citation>
    <scope>NUCLEOTIDE SEQUENCE [LARGE SCALE GENOMIC DNA]</scope>
    <source>
        <strain evidence="2 3">DHC34</strain>
    </source>
</reference>
<protein>
    <submittedName>
        <fullName evidence="2">Uncharacterized protein</fullName>
    </submittedName>
</protein>
<dbReference type="EMBL" id="RBZU01000012">
    <property type="protein sequence ID" value="RKP47778.1"/>
    <property type="molecule type" value="Genomic_DNA"/>
</dbReference>
<organism evidence="2 3">
    <name type="scientific">Pararobbsia silviterrae</name>
    <dbReference type="NCBI Taxonomy" id="1792498"/>
    <lineage>
        <taxon>Bacteria</taxon>
        <taxon>Pseudomonadati</taxon>
        <taxon>Pseudomonadota</taxon>
        <taxon>Betaproteobacteria</taxon>
        <taxon>Burkholderiales</taxon>
        <taxon>Burkholderiaceae</taxon>
        <taxon>Pararobbsia</taxon>
    </lineage>
</organism>
<feature type="compositionally biased region" description="Basic and acidic residues" evidence="1">
    <location>
        <begin position="55"/>
        <end position="66"/>
    </location>
</feature>
<evidence type="ECO:0000313" key="3">
    <source>
        <dbReference type="Proteomes" id="UP000270342"/>
    </source>
</evidence>
<evidence type="ECO:0000313" key="2">
    <source>
        <dbReference type="EMBL" id="RKP47778.1"/>
    </source>
</evidence>